<name>A0ABX9C6P4_9BURK</name>
<dbReference type="Proteomes" id="UP000248631">
    <property type="component" value="Unassembled WGS sequence"/>
</dbReference>
<evidence type="ECO:0008006" key="4">
    <source>
        <dbReference type="Google" id="ProtNLM"/>
    </source>
</evidence>
<proteinExistence type="predicted"/>
<dbReference type="EMBL" id="JUGD01000005">
    <property type="protein sequence ID" value="RAM65871.1"/>
    <property type="molecule type" value="Genomic_DNA"/>
</dbReference>
<sequence>MRVREMAKERAQTNNSVSKKSTTTAQVKKPKDTIIRKVFEGCGFRHIQSDNIHFQINSREGEIDHIFVYENVVVLCEETVQQDVSSHFGNKKFFHELIAQSRPEFLKIYRKLNQAFASYLEQSDFLDEEYEFRHIYFSGNKEADDGLTLNSNILRIMQIQDANYFDQLGKIIGSSARYEMLKYLKIGLKDIGDRRKRGGSGTPFTDFSAFVLPSSQTNYPPGFGIVSFYADPASLIRRAYVMRKDGWTQPEVSYQRFLKRTKITSMRNYLSKNKRVYINNLIVTLPSESEIRDSNTKTTISLAGINKICDAKISIPDELGTIGVIDGQHRIFSYHEGHDGYESTIKQYRERQNLLVTGLIFPTNYDDTQRAKFEAELFLAINDTQASVRSDLKQEIEAIVNPLSPIALAKSIVAGLSKEGPLAGKLQRNLYDGSARMKTGSIVRYVLVPMMRTPRSSTRRDTLIAVWGAMVGKTELTNDVDKDSFVTFSVQQINRFLMGAMKNVRPGTWSLSGPKSDGILNPTSVGGFMLCLKEILASDRDITRIDYEKYFKKLGEFKFDTYRSSRWSEMGRALSKEYFLL</sequence>
<organism evidence="2 3">
    <name type="scientific">Herbaspirillum rubrisubalbicans</name>
    <dbReference type="NCBI Taxonomy" id="80842"/>
    <lineage>
        <taxon>Bacteria</taxon>
        <taxon>Pseudomonadati</taxon>
        <taxon>Pseudomonadota</taxon>
        <taxon>Betaproteobacteria</taxon>
        <taxon>Burkholderiales</taxon>
        <taxon>Oxalobacteraceae</taxon>
        <taxon>Herbaspirillum</taxon>
    </lineage>
</organism>
<comment type="caution">
    <text evidence="2">The sequence shown here is derived from an EMBL/GenBank/DDBJ whole genome shotgun (WGS) entry which is preliminary data.</text>
</comment>
<evidence type="ECO:0000313" key="3">
    <source>
        <dbReference type="Proteomes" id="UP000248631"/>
    </source>
</evidence>
<reference evidence="2 3" key="1">
    <citation type="submission" date="2014-12" db="EMBL/GenBank/DDBJ databases">
        <title>Complete genome sequence of Herbaspirillum rubrisubalbicans Os38.</title>
        <authorList>
            <person name="Chen M."/>
            <person name="An Q."/>
        </authorList>
    </citation>
    <scope>NUCLEOTIDE SEQUENCE [LARGE SCALE GENOMIC DNA]</scope>
    <source>
        <strain evidence="2 3">Os38</strain>
    </source>
</reference>
<gene>
    <name evidence="2" type="ORF">RB24_05065</name>
</gene>
<keyword evidence="3" id="KW-1185">Reference proteome</keyword>
<feature type="compositionally biased region" description="Low complexity" evidence="1">
    <location>
        <begin position="13"/>
        <end position="24"/>
    </location>
</feature>
<accession>A0ABX9C6P4</accession>
<evidence type="ECO:0000256" key="1">
    <source>
        <dbReference type="SAM" id="MobiDB-lite"/>
    </source>
</evidence>
<evidence type="ECO:0000313" key="2">
    <source>
        <dbReference type="EMBL" id="RAM65871.1"/>
    </source>
</evidence>
<protein>
    <recommendedName>
        <fullName evidence="4">DGQHR domain-containing protein</fullName>
    </recommendedName>
</protein>
<feature type="region of interest" description="Disordered" evidence="1">
    <location>
        <begin position="1"/>
        <end position="26"/>
    </location>
</feature>
<feature type="compositionally biased region" description="Basic and acidic residues" evidence="1">
    <location>
        <begin position="1"/>
        <end position="11"/>
    </location>
</feature>